<feature type="domain" description="HTH araC/xylS-type" evidence="4">
    <location>
        <begin position="138"/>
        <end position="236"/>
    </location>
</feature>
<evidence type="ECO:0000313" key="5">
    <source>
        <dbReference type="EMBL" id="MFB9134646.1"/>
    </source>
</evidence>
<dbReference type="PROSITE" id="PS01124">
    <property type="entry name" value="HTH_ARAC_FAMILY_2"/>
    <property type="match status" value="1"/>
</dbReference>
<proteinExistence type="predicted"/>
<dbReference type="InterPro" id="IPR014710">
    <property type="entry name" value="RmlC-like_jellyroll"/>
</dbReference>
<keyword evidence="6" id="KW-1185">Reference proteome</keyword>
<dbReference type="Proteomes" id="UP001589645">
    <property type="component" value="Unassembled WGS sequence"/>
</dbReference>
<comment type="caution">
    <text evidence="5">The sequence shown here is derived from an EMBL/GenBank/DDBJ whole genome shotgun (WGS) entry which is preliminary data.</text>
</comment>
<keyword evidence="1" id="KW-0805">Transcription regulation</keyword>
<dbReference type="InterPro" id="IPR013096">
    <property type="entry name" value="Cupin_2"/>
</dbReference>
<dbReference type="SMART" id="SM00342">
    <property type="entry name" value="HTH_ARAC"/>
    <property type="match status" value="1"/>
</dbReference>
<dbReference type="Pfam" id="PF12833">
    <property type="entry name" value="HTH_18"/>
    <property type="match status" value="1"/>
</dbReference>
<evidence type="ECO:0000256" key="3">
    <source>
        <dbReference type="ARBA" id="ARBA00023163"/>
    </source>
</evidence>
<accession>A0ABV5HM44</accession>
<evidence type="ECO:0000313" key="6">
    <source>
        <dbReference type="Proteomes" id="UP001589645"/>
    </source>
</evidence>
<dbReference type="PANTHER" id="PTHR43280:SF28">
    <property type="entry name" value="HTH-TYPE TRANSCRIPTIONAL ACTIVATOR RHAS"/>
    <property type="match status" value="1"/>
</dbReference>
<dbReference type="InterPro" id="IPR018060">
    <property type="entry name" value="HTH_AraC"/>
</dbReference>
<dbReference type="RefSeq" id="WP_390190634.1">
    <property type="nucleotide sequence ID" value="NZ_JBHMEP010000001.1"/>
</dbReference>
<reference evidence="5 6" key="1">
    <citation type="submission" date="2024-09" db="EMBL/GenBank/DDBJ databases">
        <authorList>
            <person name="Sun Q."/>
            <person name="Mori K."/>
        </authorList>
    </citation>
    <scope>NUCLEOTIDE SEQUENCE [LARGE SCALE GENOMIC DNA]</scope>
    <source>
        <strain evidence="5 6">CECT 8064</strain>
    </source>
</reference>
<dbReference type="Gene3D" id="2.60.120.10">
    <property type="entry name" value="Jelly Rolls"/>
    <property type="match status" value="1"/>
</dbReference>
<dbReference type="SUPFAM" id="SSF46689">
    <property type="entry name" value="Homeodomain-like"/>
    <property type="match status" value="2"/>
</dbReference>
<evidence type="ECO:0000256" key="2">
    <source>
        <dbReference type="ARBA" id="ARBA00023125"/>
    </source>
</evidence>
<evidence type="ECO:0000259" key="4">
    <source>
        <dbReference type="PROSITE" id="PS01124"/>
    </source>
</evidence>
<keyword evidence="3" id="KW-0804">Transcription</keyword>
<dbReference type="InterPro" id="IPR011051">
    <property type="entry name" value="RmlC_Cupin_sf"/>
</dbReference>
<dbReference type="InterPro" id="IPR009057">
    <property type="entry name" value="Homeodomain-like_sf"/>
</dbReference>
<sequence length="242" mass="27771">MRPRITIRSYQPVSKGHEHNHHQVLIPLQGEIELTVAKRYFVAKYGDCVLIPAGCHHQFQARQDFRFLVIDSPELPRPLLDHIDAAIKLDAPALHYIAYIETQLGTQIAPTVEQNIVSLLFALLENQKPSNKLDNRIAKVLSVLEQEIDQAHSIEHLARIACLSSTQFKWLFKQQLAMTPMQYLTKIRMQQAKVLLTNTDLPITLVAERVGYASSSAFTRRFLTYYGQAPKHYHHRQNQTIT</sequence>
<name>A0ABV5HM44_9VIBR</name>
<dbReference type="EMBL" id="JBHMEP010000001">
    <property type="protein sequence ID" value="MFB9134646.1"/>
    <property type="molecule type" value="Genomic_DNA"/>
</dbReference>
<dbReference type="PANTHER" id="PTHR43280">
    <property type="entry name" value="ARAC-FAMILY TRANSCRIPTIONAL REGULATOR"/>
    <property type="match status" value="1"/>
</dbReference>
<dbReference type="Gene3D" id="1.10.10.60">
    <property type="entry name" value="Homeodomain-like"/>
    <property type="match status" value="2"/>
</dbReference>
<protein>
    <submittedName>
        <fullName evidence="5">Helix-turn-helix domain-containing protein</fullName>
    </submittedName>
</protein>
<gene>
    <name evidence="5" type="ORF">ACFFUV_06610</name>
</gene>
<evidence type="ECO:0000256" key="1">
    <source>
        <dbReference type="ARBA" id="ARBA00023015"/>
    </source>
</evidence>
<organism evidence="5 6">
    <name type="scientific">Vibrio olivae</name>
    <dbReference type="NCBI Taxonomy" id="1243002"/>
    <lineage>
        <taxon>Bacteria</taxon>
        <taxon>Pseudomonadati</taxon>
        <taxon>Pseudomonadota</taxon>
        <taxon>Gammaproteobacteria</taxon>
        <taxon>Vibrionales</taxon>
        <taxon>Vibrionaceae</taxon>
        <taxon>Vibrio</taxon>
    </lineage>
</organism>
<keyword evidence="2" id="KW-0238">DNA-binding</keyword>
<dbReference type="Pfam" id="PF07883">
    <property type="entry name" value="Cupin_2"/>
    <property type="match status" value="1"/>
</dbReference>
<dbReference type="SUPFAM" id="SSF51182">
    <property type="entry name" value="RmlC-like cupins"/>
    <property type="match status" value="1"/>
</dbReference>